<keyword evidence="2" id="KW-1185">Reference proteome</keyword>
<dbReference type="Proteomes" id="UP000737391">
    <property type="component" value="Unassembled WGS sequence"/>
</dbReference>
<comment type="caution">
    <text evidence="1">The sequence shown here is derived from an EMBL/GenBank/DDBJ whole genome shotgun (WGS) entry which is preliminary data.</text>
</comment>
<dbReference type="EMBL" id="LUFC02000701">
    <property type="protein sequence ID" value="KAF4494988.1"/>
    <property type="molecule type" value="Genomic_DNA"/>
</dbReference>
<reference evidence="1" key="1">
    <citation type="submission" date="2020-01" db="EMBL/GenBank/DDBJ databases">
        <title>Identification and distribution of gene clusters putatively required for synthesis of sphingolipid metabolism inhibitors in phylogenetically diverse species of the filamentous fungus Fusarium.</title>
        <authorList>
            <person name="Kim H.-S."/>
            <person name="Busman M."/>
            <person name="Brown D.W."/>
            <person name="Divon H."/>
            <person name="Uhlig S."/>
            <person name="Proctor R.H."/>
        </authorList>
    </citation>
    <scope>NUCLEOTIDE SEQUENCE</scope>
    <source>
        <strain evidence="1">NRRL 31653</strain>
    </source>
</reference>
<dbReference type="OrthoDB" id="10059875at2759"/>
<dbReference type="Gene3D" id="1.10.1870.10">
    <property type="entry name" value="Domain 3, Saccharopine reductase"/>
    <property type="match status" value="1"/>
</dbReference>
<accession>A0A9P5B4R7</accession>
<evidence type="ECO:0000313" key="2">
    <source>
        <dbReference type="Proteomes" id="UP000737391"/>
    </source>
</evidence>
<organism evidence="1 2">
    <name type="scientific">Fusarium agapanthi</name>
    <dbReference type="NCBI Taxonomy" id="1803897"/>
    <lineage>
        <taxon>Eukaryota</taxon>
        <taxon>Fungi</taxon>
        <taxon>Dikarya</taxon>
        <taxon>Ascomycota</taxon>
        <taxon>Pezizomycotina</taxon>
        <taxon>Sordariomycetes</taxon>
        <taxon>Hypocreomycetidae</taxon>
        <taxon>Hypocreales</taxon>
        <taxon>Nectriaceae</taxon>
        <taxon>Fusarium</taxon>
        <taxon>Fusarium fujikuroi species complex</taxon>
    </lineage>
</organism>
<evidence type="ECO:0000313" key="1">
    <source>
        <dbReference type="EMBL" id="KAF4494988.1"/>
    </source>
</evidence>
<dbReference type="AlphaFoldDB" id="A0A9P5B4R7"/>
<protein>
    <submittedName>
        <fullName evidence="1">Saccharopine dehydrogenase</fullName>
    </submittedName>
</protein>
<gene>
    <name evidence="1" type="ORF">FAGAP_8880</name>
</gene>
<sequence>MPEKNILALGSGMVAKPCVDYRLRDKNNVLTIDSPAIHELEYQANAAGITVLNEVGVDPGVDPLYTIKTIGEVHKKDEGSDIVSLVLSVLTCLGWLDTGSKAWLKEGTMWSPIQQQLTGATFAPEVDSLAKVDEICNSRPPPEERSKILAGLK</sequence>
<name>A0A9P5B4R7_9HYPO</name>
<dbReference type="Gene3D" id="3.40.50.720">
    <property type="entry name" value="NAD(P)-binding Rossmann-like Domain"/>
    <property type="match status" value="1"/>
</dbReference>
<proteinExistence type="predicted"/>